<protein>
    <recommendedName>
        <fullName evidence="3">Ankyrin repeat-containing domain protein</fullName>
    </recommendedName>
</protein>
<dbReference type="EMBL" id="JBFXLU010000297">
    <property type="protein sequence ID" value="KAL2830729.1"/>
    <property type="molecule type" value="Genomic_DNA"/>
</dbReference>
<dbReference type="SUPFAM" id="SSF48403">
    <property type="entry name" value="Ankyrin repeat"/>
    <property type="match status" value="1"/>
</dbReference>
<evidence type="ECO:0000313" key="2">
    <source>
        <dbReference type="Proteomes" id="UP001610446"/>
    </source>
</evidence>
<dbReference type="Proteomes" id="UP001610446">
    <property type="component" value="Unassembled WGS sequence"/>
</dbReference>
<proteinExistence type="predicted"/>
<name>A0ABR4ITW0_9EURO</name>
<comment type="caution">
    <text evidence="1">The sequence shown here is derived from an EMBL/GenBank/DDBJ whole genome shotgun (WGS) entry which is preliminary data.</text>
</comment>
<evidence type="ECO:0008006" key="3">
    <source>
        <dbReference type="Google" id="ProtNLM"/>
    </source>
</evidence>
<reference evidence="1 2" key="1">
    <citation type="submission" date="2024-07" db="EMBL/GenBank/DDBJ databases">
        <title>Section-level genome sequencing and comparative genomics of Aspergillus sections Usti and Cavernicolus.</title>
        <authorList>
            <consortium name="Lawrence Berkeley National Laboratory"/>
            <person name="Nybo J.L."/>
            <person name="Vesth T.C."/>
            <person name="Theobald S."/>
            <person name="Frisvad J.C."/>
            <person name="Larsen T.O."/>
            <person name="Kjaerboelling I."/>
            <person name="Rothschild-Mancinelli K."/>
            <person name="Lyhne E.K."/>
            <person name="Kogle M.E."/>
            <person name="Barry K."/>
            <person name="Clum A."/>
            <person name="Na H."/>
            <person name="Ledsgaard L."/>
            <person name="Lin J."/>
            <person name="Lipzen A."/>
            <person name="Kuo A."/>
            <person name="Riley R."/>
            <person name="Mondo S."/>
            <person name="Labutti K."/>
            <person name="Haridas S."/>
            <person name="Pangalinan J."/>
            <person name="Salamov A.A."/>
            <person name="Simmons B.A."/>
            <person name="Magnuson J.K."/>
            <person name="Chen J."/>
            <person name="Drula E."/>
            <person name="Henrissat B."/>
            <person name="Wiebenga A."/>
            <person name="Lubbers R.J."/>
            <person name="Gomes A.C."/>
            <person name="Makela M.R."/>
            <person name="Stajich J."/>
            <person name="Grigoriev I.V."/>
            <person name="Mortensen U.H."/>
            <person name="De Vries R.P."/>
            <person name="Baker S.E."/>
            <person name="Andersen M.R."/>
        </authorList>
    </citation>
    <scope>NUCLEOTIDE SEQUENCE [LARGE SCALE GENOMIC DNA]</scope>
    <source>
        <strain evidence="1 2">CBS 123904</strain>
    </source>
</reference>
<organism evidence="1 2">
    <name type="scientific">Aspergillus pseudoustus</name>
    <dbReference type="NCBI Taxonomy" id="1810923"/>
    <lineage>
        <taxon>Eukaryota</taxon>
        <taxon>Fungi</taxon>
        <taxon>Dikarya</taxon>
        <taxon>Ascomycota</taxon>
        <taxon>Pezizomycotina</taxon>
        <taxon>Eurotiomycetes</taxon>
        <taxon>Eurotiomycetidae</taxon>
        <taxon>Eurotiales</taxon>
        <taxon>Aspergillaceae</taxon>
        <taxon>Aspergillus</taxon>
        <taxon>Aspergillus subgen. Nidulantes</taxon>
    </lineage>
</organism>
<keyword evidence="2" id="KW-1185">Reference proteome</keyword>
<dbReference type="Gene3D" id="1.25.40.20">
    <property type="entry name" value="Ankyrin repeat-containing domain"/>
    <property type="match status" value="1"/>
</dbReference>
<sequence>MVPRPEQKIRMLRLLLAYNAATDQICGFQTYDITYYTPLANAIVKGWVDIAELLFQNGAAYPLEINNGYLPLETLRFCSQQGQERYYACFSEMGSRCIVGDITLIGLSKRLIRESSIRSFRR</sequence>
<accession>A0ABR4ITW0</accession>
<evidence type="ECO:0000313" key="1">
    <source>
        <dbReference type="EMBL" id="KAL2830729.1"/>
    </source>
</evidence>
<dbReference type="InterPro" id="IPR036770">
    <property type="entry name" value="Ankyrin_rpt-contain_sf"/>
</dbReference>
<gene>
    <name evidence="1" type="ORF">BJY01DRAFT_226926</name>
</gene>